<evidence type="ECO:0000313" key="2">
    <source>
        <dbReference type="Proteomes" id="UP000485058"/>
    </source>
</evidence>
<dbReference type="EMBL" id="BLLF01005710">
    <property type="protein sequence ID" value="GFH31545.1"/>
    <property type="molecule type" value="Genomic_DNA"/>
</dbReference>
<protein>
    <submittedName>
        <fullName evidence="1">Uncharacterized protein</fullName>
    </submittedName>
</protein>
<keyword evidence="2" id="KW-1185">Reference proteome</keyword>
<comment type="caution">
    <text evidence="1">The sequence shown here is derived from an EMBL/GenBank/DDBJ whole genome shotgun (WGS) entry which is preliminary data.</text>
</comment>
<reference evidence="1 2" key="1">
    <citation type="submission" date="2020-02" db="EMBL/GenBank/DDBJ databases">
        <title>Draft genome sequence of Haematococcus lacustris strain NIES-144.</title>
        <authorList>
            <person name="Morimoto D."/>
            <person name="Nakagawa S."/>
            <person name="Yoshida T."/>
            <person name="Sawayama S."/>
        </authorList>
    </citation>
    <scope>NUCLEOTIDE SEQUENCE [LARGE SCALE GENOMIC DNA]</scope>
    <source>
        <strain evidence="1 2">NIES-144</strain>
    </source>
</reference>
<sequence>MDSIRQQLASVGMQGYYNIIMYSANKPETLLESSLLSDRRAENPSK</sequence>
<organism evidence="1 2">
    <name type="scientific">Haematococcus lacustris</name>
    <name type="common">Green alga</name>
    <name type="synonym">Haematococcus pluvialis</name>
    <dbReference type="NCBI Taxonomy" id="44745"/>
    <lineage>
        <taxon>Eukaryota</taxon>
        <taxon>Viridiplantae</taxon>
        <taxon>Chlorophyta</taxon>
        <taxon>core chlorophytes</taxon>
        <taxon>Chlorophyceae</taxon>
        <taxon>CS clade</taxon>
        <taxon>Chlamydomonadales</taxon>
        <taxon>Haematococcaceae</taxon>
        <taxon>Haematococcus</taxon>
    </lineage>
</organism>
<name>A0A6A0AFX9_HAELA</name>
<dbReference type="AlphaFoldDB" id="A0A6A0AFX9"/>
<dbReference type="Proteomes" id="UP000485058">
    <property type="component" value="Unassembled WGS sequence"/>
</dbReference>
<accession>A0A6A0AFX9</accession>
<evidence type="ECO:0000313" key="1">
    <source>
        <dbReference type="EMBL" id="GFH31545.1"/>
    </source>
</evidence>
<proteinExistence type="predicted"/>
<gene>
    <name evidence="1" type="ORF">HaLaN_30608</name>
</gene>